<dbReference type="SUPFAM" id="SSF55729">
    <property type="entry name" value="Acyl-CoA N-acyltransferases (Nat)"/>
    <property type="match status" value="1"/>
</dbReference>
<evidence type="ECO:0000313" key="2">
    <source>
        <dbReference type="EMBL" id="MBZ1351907.1"/>
    </source>
</evidence>
<evidence type="ECO:0000259" key="1">
    <source>
        <dbReference type="PROSITE" id="PS51729"/>
    </source>
</evidence>
<sequence length="90" mass="10032">MYDIQHDSAANRFSLMIEGHRCVLDYALTNDTMTITHTGVPEALGGRGLAGEITRFALEHAKQQGWKVVPRCSYAAVYIQRHPEYAVLVA</sequence>
<organism evidence="2 3">
    <name type="scientific">Zwartia hollandica</name>
    <dbReference type="NCBI Taxonomy" id="324606"/>
    <lineage>
        <taxon>Bacteria</taxon>
        <taxon>Pseudomonadati</taxon>
        <taxon>Pseudomonadota</taxon>
        <taxon>Betaproteobacteria</taxon>
        <taxon>Burkholderiales</taxon>
        <taxon>Alcaligenaceae</taxon>
        <taxon>Zwartia</taxon>
    </lineage>
</organism>
<dbReference type="Proteomes" id="UP000739565">
    <property type="component" value="Unassembled WGS sequence"/>
</dbReference>
<keyword evidence="3" id="KW-1185">Reference proteome</keyword>
<accession>A0A953T6D4</accession>
<evidence type="ECO:0000313" key="3">
    <source>
        <dbReference type="Proteomes" id="UP000739565"/>
    </source>
</evidence>
<feature type="domain" description="N-acetyltransferase" evidence="1">
    <location>
        <begin position="5"/>
        <end position="90"/>
    </location>
</feature>
<proteinExistence type="predicted"/>
<dbReference type="RefSeq" id="WP_259662317.1">
    <property type="nucleotide sequence ID" value="NZ_JAHXRI010000025.1"/>
</dbReference>
<dbReference type="PROSITE" id="PS51729">
    <property type="entry name" value="GNAT_YJDJ"/>
    <property type="match status" value="1"/>
</dbReference>
<dbReference type="Pfam" id="PF14542">
    <property type="entry name" value="Acetyltransf_CG"/>
    <property type="match status" value="1"/>
</dbReference>
<name>A0A953T6D4_9BURK</name>
<reference evidence="2" key="1">
    <citation type="submission" date="2021-07" db="EMBL/GenBank/DDBJ databases">
        <title>New genus and species of the family Alcaligenaceae.</title>
        <authorList>
            <person name="Hahn M.W."/>
        </authorList>
    </citation>
    <scope>NUCLEOTIDE SEQUENCE</scope>
    <source>
        <strain evidence="2">LF4-65</strain>
    </source>
</reference>
<dbReference type="PANTHER" id="PTHR31435:SF9">
    <property type="entry name" value="PROTEIN NATD1"/>
    <property type="match status" value="1"/>
</dbReference>
<dbReference type="InterPro" id="IPR031165">
    <property type="entry name" value="GNAT_YJDJ"/>
</dbReference>
<dbReference type="Gene3D" id="3.40.630.30">
    <property type="match status" value="1"/>
</dbReference>
<protein>
    <submittedName>
        <fullName evidence="2">N-acetyltransferase</fullName>
    </submittedName>
</protein>
<dbReference type="PANTHER" id="PTHR31435">
    <property type="entry name" value="PROTEIN NATD1"/>
    <property type="match status" value="1"/>
</dbReference>
<dbReference type="InterPro" id="IPR045057">
    <property type="entry name" value="Gcn5-rel_NAT"/>
</dbReference>
<dbReference type="AlphaFoldDB" id="A0A953T6D4"/>
<comment type="caution">
    <text evidence="2">The sequence shown here is derived from an EMBL/GenBank/DDBJ whole genome shotgun (WGS) entry which is preliminary data.</text>
</comment>
<dbReference type="InterPro" id="IPR016181">
    <property type="entry name" value="Acyl_CoA_acyltransferase"/>
</dbReference>
<dbReference type="EMBL" id="JAHXRI010000025">
    <property type="protein sequence ID" value="MBZ1351907.1"/>
    <property type="molecule type" value="Genomic_DNA"/>
</dbReference>
<gene>
    <name evidence="2" type="ORF">KZZ10_14785</name>
</gene>